<dbReference type="AlphaFoldDB" id="A0A852VK05"/>
<proteinExistence type="predicted"/>
<evidence type="ECO:0000313" key="1">
    <source>
        <dbReference type="EMBL" id="NYF91519.1"/>
    </source>
</evidence>
<dbReference type="EMBL" id="JACCCU010000002">
    <property type="protein sequence ID" value="NYF91519.1"/>
    <property type="molecule type" value="Genomic_DNA"/>
</dbReference>
<protein>
    <submittedName>
        <fullName evidence="1">Uncharacterized protein</fullName>
    </submittedName>
</protein>
<gene>
    <name evidence="1" type="ORF">HDF08_003621</name>
</gene>
<dbReference type="Proteomes" id="UP000564385">
    <property type="component" value="Unassembled WGS sequence"/>
</dbReference>
<organism evidence="1 2">
    <name type="scientific">Tunturiibacter lichenicola</name>
    <dbReference type="NCBI Taxonomy" id="2051959"/>
    <lineage>
        <taxon>Bacteria</taxon>
        <taxon>Pseudomonadati</taxon>
        <taxon>Acidobacteriota</taxon>
        <taxon>Terriglobia</taxon>
        <taxon>Terriglobales</taxon>
        <taxon>Acidobacteriaceae</taxon>
        <taxon>Tunturiibacter</taxon>
    </lineage>
</organism>
<comment type="caution">
    <text evidence="1">The sequence shown here is derived from an EMBL/GenBank/DDBJ whole genome shotgun (WGS) entry which is preliminary data.</text>
</comment>
<reference evidence="1 2" key="1">
    <citation type="submission" date="2020-07" db="EMBL/GenBank/DDBJ databases">
        <title>Genomic Encyclopedia of Type Strains, Phase IV (KMG-V): Genome sequencing to study the core and pangenomes of soil and plant-associated prokaryotes.</title>
        <authorList>
            <person name="Whitman W."/>
        </authorList>
    </citation>
    <scope>NUCLEOTIDE SEQUENCE [LARGE SCALE GENOMIC DNA]</scope>
    <source>
        <strain evidence="1 2">M8UP22</strain>
    </source>
</reference>
<evidence type="ECO:0000313" key="2">
    <source>
        <dbReference type="Proteomes" id="UP000564385"/>
    </source>
</evidence>
<accession>A0A852VK05</accession>
<name>A0A852VK05_9BACT</name>
<sequence>MIYRLAFRKTTDGYLKLMTSAKGTPALGAIHINPHVFAAAARIAGVSDNDIQKLSSTASDAWVDEGKDVRCQAIELTQEQI</sequence>